<keyword evidence="4" id="KW-1185">Reference proteome</keyword>
<keyword evidence="1" id="KW-1133">Transmembrane helix</keyword>
<comment type="caution">
    <text evidence="3">The sequence shown here is derived from an EMBL/GenBank/DDBJ whole genome shotgun (WGS) entry which is preliminary data.</text>
</comment>
<dbReference type="InterPro" id="IPR054722">
    <property type="entry name" value="PolX-like_BBD"/>
</dbReference>
<dbReference type="EMBL" id="JAKOGI010000053">
    <property type="protein sequence ID" value="KAJ8446535.1"/>
    <property type="molecule type" value="Genomic_DNA"/>
</dbReference>
<accession>A0A9Q1QNH2</accession>
<sequence length="559" mass="64080">MRAERKQKYNMRPKVSGPILVQQQASQVETRGFETPHQSTVTLKAQNQSTPFEWLVVYIWDWRGCFTKCSTVIGLWKVKVRKGWHEVEIQDMPSFTQELAANLENQNLKPLFCTLFPQQELGSCHTCEVKVLISYPPVTIEIDSKKMGMKVVCFLFFFMVFVRFCGHMCEEEREKKSSVSSISFLEMEDFAKFQPSVALLFFFFLCLHRHYEAYRAEMTAALSTDDVEAKRGSADRVIEKHKQLLIHLKQSDPWTCMNHYSSKSCQEKPIEFSNEEWSCELFSRFLTARCQSSCSSISLHYFYIAWCLVSVGVSQKLVIGLNVQLTKPRHGVGTSNQETEYNSGSTAFTSLQVQMFLIRQRVYVCYLVLISKILGLLTLELVAMCHNKDLFTRFVVLAKPNTVTLPNGRCVSVTHAGTIILNKSLVLHRVLYIPSFRYNLLPVSKLSHQQGSYVLFTVEYCFMQAPSMRRPQVLGNHFAGLYLLQLSLATRTEIPDKKDFQISFQESSKTVCNARMSDVDIWHARLGHLPCAKLQKLGLFSSHTVVESIKQCLICSNAR</sequence>
<dbReference type="Proteomes" id="UP001153076">
    <property type="component" value="Unassembled WGS sequence"/>
</dbReference>
<dbReference type="OrthoDB" id="1432360at2759"/>
<evidence type="ECO:0000259" key="2">
    <source>
        <dbReference type="Pfam" id="PF22936"/>
    </source>
</evidence>
<keyword evidence="1" id="KW-0812">Transmembrane</keyword>
<reference evidence="3" key="1">
    <citation type="submission" date="2022-04" db="EMBL/GenBank/DDBJ databases">
        <title>Carnegiea gigantea Genome sequencing and assembly v2.</title>
        <authorList>
            <person name="Copetti D."/>
            <person name="Sanderson M.J."/>
            <person name="Burquez A."/>
            <person name="Wojciechowski M.F."/>
        </authorList>
    </citation>
    <scope>NUCLEOTIDE SEQUENCE</scope>
    <source>
        <strain evidence="3">SGP5-SGP5p</strain>
        <tissue evidence="3">Aerial part</tissue>
    </source>
</reference>
<dbReference type="Pfam" id="PF22936">
    <property type="entry name" value="Pol_BBD"/>
    <property type="match status" value="1"/>
</dbReference>
<keyword evidence="1" id="KW-0472">Membrane</keyword>
<protein>
    <recommendedName>
        <fullName evidence="2">Retrovirus-related Pol polyprotein from transposon TNT 1-94-like beta-barrel domain-containing protein</fullName>
    </recommendedName>
</protein>
<organism evidence="3 4">
    <name type="scientific">Carnegiea gigantea</name>
    <dbReference type="NCBI Taxonomy" id="171969"/>
    <lineage>
        <taxon>Eukaryota</taxon>
        <taxon>Viridiplantae</taxon>
        <taxon>Streptophyta</taxon>
        <taxon>Embryophyta</taxon>
        <taxon>Tracheophyta</taxon>
        <taxon>Spermatophyta</taxon>
        <taxon>Magnoliopsida</taxon>
        <taxon>eudicotyledons</taxon>
        <taxon>Gunneridae</taxon>
        <taxon>Pentapetalae</taxon>
        <taxon>Caryophyllales</taxon>
        <taxon>Cactineae</taxon>
        <taxon>Cactaceae</taxon>
        <taxon>Cactoideae</taxon>
        <taxon>Echinocereeae</taxon>
        <taxon>Carnegiea</taxon>
    </lineage>
</organism>
<gene>
    <name evidence="3" type="ORF">Cgig2_027497</name>
</gene>
<feature type="transmembrane region" description="Helical" evidence="1">
    <location>
        <begin position="151"/>
        <end position="170"/>
    </location>
</feature>
<evidence type="ECO:0000313" key="3">
    <source>
        <dbReference type="EMBL" id="KAJ8446535.1"/>
    </source>
</evidence>
<feature type="transmembrane region" description="Helical" evidence="1">
    <location>
        <begin position="363"/>
        <end position="384"/>
    </location>
</feature>
<proteinExistence type="predicted"/>
<feature type="transmembrane region" description="Helical" evidence="1">
    <location>
        <begin position="190"/>
        <end position="208"/>
    </location>
</feature>
<evidence type="ECO:0000256" key="1">
    <source>
        <dbReference type="SAM" id="Phobius"/>
    </source>
</evidence>
<evidence type="ECO:0000313" key="4">
    <source>
        <dbReference type="Proteomes" id="UP001153076"/>
    </source>
</evidence>
<name>A0A9Q1QNH2_9CARY</name>
<dbReference type="AlphaFoldDB" id="A0A9Q1QNH2"/>
<feature type="domain" description="Retrovirus-related Pol polyprotein from transposon TNT 1-94-like beta-barrel" evidence="2">
    <location>
        <begin position="384"/>
        <end position="448"/>
    </location>
</feature>